<gene>
    <name evidence="3" type="primary">gfo_4</name>
    <name evidence="3" type="ORF">Pan44_45340</name>
</gene>
<feature type="domain" description="Gfo/Idh/MocA-like oxidoreductase N-terminal" evidence="1">
    <location>
        <begin position="37"/>
        <end position="174"/>
    </location>
</feature>
<dbReference type="GO" id="GO:0047061">
    <property type="term" value="F:glucose-fructose oxidoreductase activity"/>
    <property type="evidence" value="ECO:0007669"/>
    <property type="project" value="UniProtKB-EC"/>
</dbReference>
<proteinExistence type="predicted"/>
<dbReference type="InterPro" id="IPR000683">
    <property type="entry name" value="Gfo/Idh/MocA-like_OxRdtase_N"/>
</dbReference>
<dbReference type="Pfam" id="PF02894">
    <property type="entry name" value="GFO_IDH_MocA_C"/>
    <property type="match status" value="1"/>
</dbReference>
<dbReference type="SUPFAM" id="SSF51735">
    <property type="entry name" value="NAD(P)-binding Rossmann-fold domains"/>
    <property type="match status" value="1"/>
</dbReference>
<dbReference type="Pfam" id="PF01408">
    <property type="entry name" value="GFO_IDH_MocA"/>
    <property type="match status" value="1"/>
</dbReference>
<feature type="domain" description="Gfo/Idh/MocA-like oxidoreductase C-terminal" evidence="2">
    <location>
        <begin position="244"/>
        <end position="442"/>
    </location>
</feature>
<dbReference type="InterPro" id="IPR036291">
    <property type="entry name" value="NAD(P)-bd_dom_sf"/>
</dbReference>
<keyword evidence="3" id="KW-0560">Oxidoreductase</keyword>
<dbReference type="InterPro" id="IPR050463">
    <property type="entry name" value="Gfo/Idh/MocA_oxidrdct_glycsds"/>
</dbReference>
<protein>
    <submittedName>
        <fullName evidence="3">Glucose--fructose oxidoreductase</fullName>
        <ecNumber evidence="3">1.1.99.28</ecNumber>
    </submittedName>
</protein>
<dbReference type="Gene3D" id="3.40.50.720">
    <property type="entry name" value="NAD(P)-binding Rossmann-like Domain"/>
    <property type="match status" value="1"/>
</dbReference>
<dbReference type="PANTHER" id="PTHR43818:SF12">
    <property type="entry name" value="NADH-DEPENDENT DEHYDROGENASE-RELATED"/>
    <property type="match status" value="1"/>
</dbReference>
<dbReference type="InParanoid" id="A0A517SK36"/>
<accession>A0A517SK36</accession>
<dbReference type="Proteomes" id="UP000315700">
    <property type="component" value="Chromosome"/>
</dbReference>
<dbReference type="InterPro" id="IPR004104">
    <property type="entry name" value="Gfo/Idh/MocA-like_OxRdtase_C"/>
</dbReference>
<dbReference type="KEGG" id="ccos:Pan44_45340"/>
<dbReference type="EC" id="1.1.99.28" evidence="3"/>
<dbReference type="EMBL" id="CP036271">
    <property type="protein sequence ID" value="QDT56480.1"/>
    <property type="molecule type" value="Genomic_DNA"/>
</dbReference>
<reference evidence="3 4" key="1">
    <citation type="submission" date="2019-02" db="EMBL/GenBank/DDBJ databases">
        <title>Deep-cultivation of Planctomycetes and their phenomic and genomic characterization uncovers novel biology.</title>
        <authorList>
            <person name="Wiegand S."/>
            <person name="Jogler M."/>
            <person name="Boedeker C."/>
            <person name="Pinto D."/>
            <person name="Vollmers J."/>
            <person name="Rivas-Marin E."/>
            <person name="Kohn T."/>
            <person name="Peeters S.H."/>
            <person name="Heuer A."/>
            <person name="Rast P."/>
            <person name="Oberbeckmann S."/>
            <person name="Bunk B."/>
            <person name="Jeske O."/>
            <person name="Meyerdierks A."/>
            <person name="Storesund J.E."/>
            <person name="Kallscheuer N."/>
            <person name="Luecker S."/>
            <person name="Lage O.M."/>
            <person name="Pohl T."/>
            <person name="Merkel B.J."/>
            <person name="Hornburger P."/>
            <person name="Mueller R.-W."/>
            <person name="Bruemmer F."/>
            <person name="Labrenz M."/>
            <person name="Spormann A.M."/>
            <person name="Op den Camp H."/>
            <person name="Overmann J."/>
            <person name="Amann R."/>
            <person name="Jetten M.S.M."/>
            <person name="Mascher T."/>
            <person name="Medema M.H."/>
            <person name="Devos D.P."/>
            <person name="Kaster A.-K."/>
            <person name="Ovreas L."/>
            <person name="Rohde M."/>
            <person name="Galperin M.Y."/>
            <person name="Jogler C."/>
        </authorList>
    </citation>
    <scope>NUCLEOTIDE SEQUENCE [LARGE SCALE GENOMIC DNA]</scope>
    <source>
        <strain evidence="3 4">Pan44</strain>
    </source>
</reference>
<name>A0A517SK36_9PLAN</name>
<dbReference type="PANTHER" id="PTHR43818">
    <property type="entry name" value="BCDNA.GH03377"/>
    <property type="match status" value="1"/>
</dbReference>
<organism evidence="3 4">
    <name type="scientific">Caulifigura coniformis</name>
    <dbReference type="NCBI Taxonomy" id="2527983"/>
    <lineage>
        <taxon>Bacteria</taxon>
        <taxon>Pseudomonadati</taxon>
        <taxon>Planctomycetota</taxon>
        <taxon>Planctomycetia</taxon>
        <taxon>Planctomycetales</taxon>
        <taxon>Planctomycetaceae</taxon>
        <taxon>Caulifigura</taxon>
    </lineage>
</organism>
<dbReference type="AlphaFoldDB" id="A0A517SK36"/>
<evidence type="ECO:0000313" key="4">
    <source>
        <dbReference type="Proteomes" id="UP000315700"/>
    </source>
</evidence>
<evidence type="ECO:0000313" key="3">
    <source>
        <dbReference type="EMBL" id="QDT56480.1"/>
    </source>
</evidence>
<keyword evidence="4" id="KW-1185">Reference proteome</keyword>
<sequence length="502" mass="55047">MCPDASSWPESARAQGALARPISATRSYKELEGNPVKVGFIGTGDEGNILLTEHPDKYMDVVAVADLRPHNLDRAFKGDPNDVRIGLQRKLGAEKAKNIKGFKSHKELLANAKDLGIEAVVIATPLNTHAPIAMEAMDLGLHVLTEKLMARTVTECKQMIRKAKEKNLLLAVGHQRHYSVLYENANQLVQNGLLGDIRYIRAQWHRNNSFPNSDQWRNSIPAADKAVEAELDKTIKEYGFDSLKELVSWRLYASTGGGLMAELGSHQLDACSIFLGKVHPLAVSGYGGKNFYGVKGVGSADKQSDDRETDDQIFVTFEFPGKNYDPKTNDRDVCIVTYSSINTNKFEPYGELVYGSRGTLFMKTEKEALLWKEEGRGSEGGGPDQRLWVVSTNQTGSPGAVLAAYETSAGPKAAANTGGDLATNVSRGYKEEMEHFAHCIRTQNFAGPKEGGLRCPGTTAMADAIMAITANLAMKHKKRIEFKPEWFDYESDAVPETDSSLA</sequence>
<dbReference type="GO" id="GO:0000166">
    <property type="term" value="F:nucleotide binding"/>
    <property type="evidence" value="ECO:0007669"/>
    <property type="project" value="InterPro"/>
</dbReference>
<evidence type="ECO:0000259" key="1">
    <source>
        <dbReference type="Pfam" id="PF01408"/>
    </source>
</evidence>
<dbReference type="Gene3D" id="3.30.360.10">
    <property type="entry name" value="Dihydrodipicolinate Reductase, domain 2"/>
    <property type="match status" value="1"/>
</dbReference>
<evidence type="ECO:0000259" key="2">
    <source>
        <dbReference type="Pfam" id="PF02894"/>
    </source>
</evidence>
<dbReference type="SUPFAM" id="SSF55347">
    <property type="entry name" value="Glyceraldehyde-3-phosphate dehydrogenase-like, C-terminal domain"/>
    <property type="match status" value="1"/>
</dbReference>